<feature type="transmembrane region" description="Helical" evidence="4">
    <location>
        <begin position="24"/>
        <end position="44"/>
    </location>
</feature>
<sequence length="716" mass="77479">MPRFWNALGDIARRKHSIGIQSKLLIMLLSVSVISVLITGAIGYRSGTDSLRQAEFDRLTQLRESRAREITAFFTNVADSATVITHGATTINAAREFTEGFEQLENAPLPEGAEPRLDAYYQDVFAPRLSSSTGRTADPAMFEPAGNAARYLQSMYTVPAEGDTDAAIAMVDAGDPSPWTQANKRYQSFFGDLTTRFGFEDSLILDTSGNVVYSAYKGVDLGTNLDDGPYKGTVLTDGYQQMMQATSVDDTLITDFERYPASFDLPTAWVLAPIGAGNAITGVLALQISIDEINEVMTGDEGWNRDGLGDTGETYLAGADKVMRSVARKLVTDPAGYESDVINSGTDPAIAKRQIAVGGSILLQPVDTPAVNAALVGEHGVRIERDYSGPTSLVAYGPVDIPGLDWVLVAKIDEDEAFEPVNDFARDIALSTAAIVLVICLLSLVLARVFTRPLKVLSDAVREVSSGNLGATVPVRSKDEFGDLAAAFNDMSASLQTKQQLLEQQQQENEELLRTLMPEPVARRYRDGEEIITTDHRNVSVIFAEVIGYEEFAGTLSSTESLGLLNTLIDEFEAAAELRGIERVRGLRNGFLATCGLVVPRVDHAGRTVAFAIELSKIVQRFNARHNARLALRAGIDSGPVSSGLIGQKTMMYDLWGEALDLAHRVRSATGDPGIFVSDRVRSNLSGMYSFIDAGTVQGVDGTESVWVLTVRSDDE</sequence>
<evidence type="ECO:0000256" key="3">
    <source>
        <dbReference type="SAM" id="Coils"/>
    </source>
</evidence>
<dbReference type="PROSITE" id="PS50885">
    <property type="entry name" value="HAMP"/>
    <property type="match status" value="1"/>
</dbReference>
<dbReference type="GO" id="GO:0004016">
    <property type="term" value="F:adenylate cyclase activity"/>
    <property type="evidence" value="ECO:0007669"/>
    <property type="project" value="UniProtKB-ARBA"/>
</dbReference>
<proteinExistence type="predicted"/>
<dbReference type="Gene3D" id="3.30.70.1230">
    <property type="entry name" value="Nucleotide cyclase"/>
    <property type="match status" value="1"/>
</dbReference>
<dbReference type="Pfam" id="PF00211">
    <property type="entry name" value="Guanylate_cyc"/>
    <property type="match status" value="1"/>
</dbReference>
<evidence type="ECO:0000313" key="8">
    <source>
        <dbReference type="Proteomes" id="UP000225108"/>
    </source>
</evidence>
<dbReference type="SUPFAM" id="SSF55073">
    <property type="entry name" value="Nucleotide cyclase"/>
    <property type="match status" value="1"/>
</dbReference>
<dbReference type="SMART" id="SM00044">
    <property type="entry name" value="CYCc"/>
    <property type="match status" value="1"/>
</dbReference>
<dbReference type="CDD" id="cd07302">
    <property type="entry name" value="CHD"/>
    <property type="match status" value="1"/>
</dbReference>
<keyword evidence="4" id="KW-0472">Membrane</keyword>
<evidence type="ECO:0000259" key="5">
    <source>
        <dbReference type="PROSITE" id="PS50125"/>
    </source>
</evidence>
<evidence type="ECO:0000259" key="6">
    <source>
        <dbReference type="PROSITE" id="PS50885"/>
    </source>
</evidence>
<keyword evidence="1 4" id="KW-0812">Transmembrane</keyword>
<feature type="domain" description="HAMP" evidence="6">
    <location>
        <begin position="448"/>
        <end position="500"/>
    </location>
</feature>
<reference evidence="7 8" key="1">
    <citation type="submission" date="2017-10" db="EMBL/GenBank/DDBJ databases">
        <title>The draft genome sequence of Williamsia sp. BULT 1.1 isolated from the semi-arid grassland soils from South Africa.</title>
        <authorList>
            <person name="Kabwe M.H."/>
            <person name="Govender N."/>
            <person name="Mutseka Lunga P."/>
            <person name="Vikram S."/>
            <person name="Makhalanyane T.P."/>
        </authorList>
    </citation>
    <scope>NUCLEOTIDE SEQUENCE [LARGE SCALE GENOMIC DNA]</scope>
    <source>
        <strain evidence="7 8">BULT 1.1</strain>
    </source>
</reference>
<dbReference type="GO" id="GO:0009190">
    <property type="term" value="P:cyclic nucleotide biosynthetic process"/>
    <property type="evidence" value="ECO:0007669"/>
    <property type="project" value="InterPro"/>
</dbReference>
<dbReference type="Proteomes" id="UP000225108">
    <property type="component" value="Unassembled WGS sequence"/>
</dbReference>
<feature type="coiled-coil region" evidence="3">
    <location>
        <begin position="488"/>
        <end position="515"/>
    </location>
</feature>
<feature type="domain" description="Guanylate cyclase" evidence="5">
    <location>
        <begin position="540"/>
        <end position="667"/>
    </location>
</feature>
<evidence type="ECO:0000256" key="2">
    <source>
        <dbReference type="ARBA" id="ARBA00022989"/>
    </source>
</evidence>
<dbReference type="AlphaFoldDB" id="A0A2G3PMD0"/>
<dbReference type="SMART" id="SM00304">
    <property type="entry name" value="HAMP"/>
    <property type="match status" value="1"/>
</dbReference>
<dbReference type="GO" id="GO:0035556">
    <property type="term" value="P:intracellular signal transduction"/>
    <property type="evidence" value="ECO:0007669"/>
    <property type="project" value="InterPro"/>
</dbReference>
<dbReference type="SUPFAM" id="SSF158472">
    <property type="entry name" value="HAMP domain-like"/>
    <property type="match status" value="1"/>
</dbReference>
<evidence type="ECO:0000256" key="4">
    <source>
        <dbReference type="SAM" id="Phobius"/>
    </source>
</evidence>
<organism evidence="7 8">
    <name type="scientific">Williamsia marianensis</name>
    <dbReference type="NCBI Taxonomy" id="85044"/>
    <lineage>
        <taxon>Bacteria</taxon>
        <taxon>Bacillati</taxon>
        <taxon>Actinomycetota</taxon>
        <taxon>Actinomycetes</taxon>
        <taxon>Mycobacteriales</taxon>
        <taxon>Nocardiaceae</taxon>
        <taxon>Williamsia</taxon>
    </lineage>
</organism>
<dbReference type="PANTHER" id="PTHR45655">
    <property type="entry name" value="GUANYLATE CYCLASE SOLUBLE SUBUNIT BETA-2"/>
    <property type="match status" value="1"/>
</dbReference>
<dbReference type="InterPro" id="IPR001054">
    <property type="entry name" value="A/G_cyclase"/>
</dbReference>
<comment type="caution">
    <text evidence="7">The sequence shown here is derived from an EMBL/GenBank/DDBJ whole genome shotgun (WGS) entry which is preliminary data.</text>
</comment>
<dbReference type="EMBL" id="PEBD01000008">
    <property type="protein sequence ID" value="PHV66893.1"/>
    <property type="molecule type" value="Genomic_DNA"/>
</dbReference>
<dbReference type="CDD" id="cd06225">
    <property type="entry name" value="HAMP"/>
    <property type="match status" value="1"/>
</dbReference>
<feature type="transmembrane region" description="Helical" evidence="4">
    <location>
        <begin position="428"/>
        <end position="447"/>
    </location>
</feature>
<dbReference type="PANTHER" id="PTHR45655:SF13">
    <property type="entry name" value="SOLUBLE GUANYLATE CYCLASE GCY-32-RELATED"/>
    <property type="match status" value="1"/>
</dbReference>
<dbReference type="Pfam" id="PF00672">
    <property type="entry name" value="HAMP"/>
    <property type="match status" value="1"/>
</dbReference>
<dbReference type="GO" id="GO:0016020">
    <property type="term" value="C:membrane"/>
    <property type="evidence" value="ECO:0007669"/>
    <property type="project" value="InterPro"/>
</dbReference>
<protein>
    <submittedName>
        <fullName evidence="7">Adenylate/guanylate cyclase domain-containing protein</fullName>
    </submittedName>
</protein>
<evidence type="ECO:0000313" key="7">
    <source>
        <dbReference type="EMBL" id="PHV66893.1"/>
    </source>
</evidence>
<gene>
    <name evidence="7" type="ORF">CSW57_11630</name>
</gene>
<keyword evidence="2 4" id="KW-1133">Transmembrane helix</keyword>
<accession>A0A2G3PMD0</accession>
<evidence type="ECO:0000256" key="1">
    <source>
        <dbReference type="ARBA" id="ARBA00022692"/>
    </source>
</evidence>
<dbReference type="Gene3D" id="1.10.8.500">
    <property type="entry name" value="HAMP domain in histidine kinase"/>
    <property type="match status" value="1"/>
</dbReference>
<name>A0A2G3PMD0_WILMA</name>
<keyword evidence="3" id="KW-0175">Coiled coil</keyword>
<dbReference type="PROSITE" id="PS50125">
    <property type="entry name" value="GUANYLATE_CYCLASE_2"/>
    <property type="match status" value="1"/>
</dbReference>
<dbReference type="Gene3D" id="3.30.450.20">
    <property type="entry name" value="PAS domain"/>
    <property type="match status" value="1"/>
</dbReference>
<dbReference type="InterPro" id="IPR003660">
    <property type="entry name" value="HAMP_dom"/>
</dbReference>
<dbReference type="InterPro" id="IPR029787">
    <property type="entry name" value="Nucleotide_cyclase"/>
</dbReference>